<dbReference type="GO" id="GO:0004674">
    <property type="term" value="F:protein serine/threonine kinase activity"/>
    <property type="evidence" value="ECO:0007669"/>
    <property type="project" value="UniProtKB-KW"/>
</dbReference>
<feature type="region of interest" description="Disordered" evidence="2">
    <location>
        <begin position="269"/>
        <end position="296"/>
    </location>
</feature>
<keyword evidence="5" id="KW-0723">Serine/threonine-protein kinase</keyword>
<sequence length="325" mass="36677">MMNHTLKDLCNLRAGTVVTGKWHHQSYKLLKPLGHGANGVVYLAESMKGIVALKLSDNSEAVTSEVNVLRRFSKVQGVTLGPSLLDVDDWVTPLMKKHISFYVMEYIKGEDFSTFIRKRGKEWIVILLLQLLSALDKLHQEGWVFGDLKPENLLVAGPPPTVRLLDVGGTTLQGRAIKEFTELYDRGYWGLGSRKAEPSYDLFAVAMIMIQSCCPIKLERKGDGRCQLISIIQADVMLRKYQTVLMKAIDGKYKRASEMKQDLLAVIHRSDHSHSKQRASQRTIQKSRQSKKRKRGKAKGVLETALIIAVLLCVYAIYVYHQVLP</sequence>
<dbReference type="PANTHER" id="PTHR44167:SF31">
    <property type="entry name" value="PROTEIN CBG02007"/>
    <property type="match status" value="1"/>
</dbReference>
<feature type="transmembrane region" description="Helical" evidence="3">
    <location>
        <begin position="300"/>
        <end position="320"/>
    </location>
</feature>
<reference evidence="6" key="1">
    <citation type="submission" date="2016-05" db="EMBL/GenBank/DDBJ databases">
        <authorList>
            <person name="Wang W."/>
            <person name="Zhu L."/>
        </authorList>
    </citation>
    <scope>NUCLEOTIDE SEQUENCE [LARGE SCALE GENOMIC DNA]</scope>
    <source>
        <strain evidence="6">W-2</strain>
    </source>
</reference>
<keyword evidence="5" id="KW-0808">Transferase</keyword>
<evidence type="ECO:0000256" key="2">
    <source>
        <dbReference type="SAM" id="MobiDB-lite"/>
    </source>
</evidence>
<comment type="caution">
    <text evidence="5">The sequence shown here is derived from an EMBL/GenBank/DDBJ whole genome shotgun (WGS) entry which is preliminary data.</text>
</comment>
<dbReference type="Gene3D" id="1.10.510.10">
    <property type="entry name" value="Transferase(Phosphotransferase) domain 1"/>
    <property type="match status" value="1"/>
</dbReference>
<feature type="domain" description="Protein kinase" evidence="4">
    <location>
        <begin position="27"/>
        <end position="307"/>
    </location>
</feature>
<dbReference type="GO" id="GO:0005737">
    <property type="term" value="C:cytoplasm"/>
    <property type="evidence" value="ECO:0007669"/>
    <property type="project" value="TreeGrafter"/>
</dbReference>
<feature type="binding site" evidence="1">
    <location>
        <position position="54"/>
    </location>
    <ligand>
        <name>ATP</name>
        <dbReference type="ChEBI" id="CHEBI:30616"/>
    </ligand>
</feature>
<evidence type="ECO:0000259" key="4">
    <source>
        <dbReference type="PROSITE" id="PS50011"/>
    </source>
</evidence>
<keyword evidence="1" id="KW-0067">ATP-binding</keyword>
<keyword evidence="3" id="KW-0472">Membrane</keyword>
<evidence type="ECO:0000313" key="5">
    <source>
        <dbReference type="EMBL" id="OAT73787.1"/>
    </source>
</evidence>
<dbReference type="PANTHER" id="PTHR44167">
    <property type="entry name" value="OVARIAN-SPECIFIC SERINE/THREONINE-PROTEIN KINASE LOK-RELATED"/>
    <property type="match status" value="1"/>
</dbReference>
<keyword evidence="5" id="KW-0418">Kinase</keyword>
<keyword evidence="1" id="KW-0547">Nucleotide-binding</keyword>
<keyword evidence="3" id="KW-1133">Transmembrane helix</keyword>
<dbReference type="InterPro" id="IPR000719">
    <property type="entry name" value="Prot_kinase_dom"/>
</dbReference>
<dbReference type="PROSITE" id="PS00107">
    <property type="entry name" value="PROTEIN_KINASE_ATP"/>
    <property type="match status" value="1"/>
</dbReference>
<evidence type="ECO:0000256" key="1">
    <source>
        <dbReference type="PROSITE-ProRule" id="PRU10141"/>
    </source>
</evidence>
<dbReference type="OrthoDB" id="583109at2"/>
<dbReference type="Proteomes" id="UP000078290">
    <property type="component" value="Unassembled WGS sequence"/>
</dbReference>
<protein>
    <submittedName>
        <fullName evidence="5">Serine/threonine protein kinase</fullName>
    </submittedName>
</protein>
<proteinExistence type="predicted"/>
<dbReference type="PROSITE" id="PS50011">
    <property type="entry name" value="PROTEIN_KINASE_DOM"/>
    <property type="match status" value="1"/>
</dbReference>
<organism evidence="5 6">
    <name type="scientific">Parageobacillus thermoglucosidasius</name>
    <name type="common">Geobacillus thermoglucosidasius</name>
    <dbReference type="NCBI Taxonomy" id="1426"/>
    <lineage>
        <taxon>Bacteria</taxon>
        <taxon>Bacillati</taxon>
        <taxon>Bacillota</taxon>
        <taxon>Bacilli</taxon>
        <taxon>Bacillales</taxon>
        <taxon>Anoxybacillaceae</taxon>
        <taxon>Parageobacillus</taxon>
    </lineage>
</organism>
<dbReference type="AlphaFoldDB" id="A0A1B7KUT8"/>
<dbReference type="SMART" id="SM00220">
    <property type="entry name" value="S_TKc"/>
    <property type="match status" value="1"/>
</dbReference>
<accession>A0A1B7KUT8</accession>
<dbReference type="GO" id="GO:0005524">
    <property type="term" value="F:ATP binding"/>
    <property type="evidence" value="ECO:0007669"/>
    <property type="project" value="UniProtKB-UniRule"/>
</dbReference>
<name>A0A1B7KUT8_PARTM</name>
<dbReference type="RefSeq" id="WP_064550634.1">
    <property type="nucleotide sequence ID" value="NZ_LXMA01000007.1"/>
</dbReference>
<dbReference type="InterPro" id="IPR017441">
    <property type="entry name" value="Protein_kinase_ATP_BS"/>
</dbReference>
<gene>
    <name evidence="5" type="ORF">A7K69_17685</name>
</gene>
<evidence type="ECO:0000256" key="3">
    <source>
        <dbReference type="SAM" id="Phobius"/>
    </source>
</evidence>
<evidence type="ECO:0000313" key="6">
    <source>
        <dbReference type="Proteomes" id="UP000078290"/>
    </source>
</evidence>
<dbReference type="Pfam" id="PF00069">
    <property type="entry name" value="Pkinase"/>
    <property type="match status" value="1"/>
</dbReference>
<dbReference type="EMBL" id="LXMA01000007">
    <property type="protein sequence ID" value="OAT73787.1"/>
    <property type="molecule type" value="Genomic_DNA"/>
</dbReference>
<dbReference type="SUPFAM" id="SSF56112">
    <property type="entry name" value="Protein kinase-like (PK-like)"/>
    <property type="match status" value="1"/>
</dbReference>
<dbReference type="InterPro" id="IPR011009">
    <property type="entry name" value="Kinase-like_dom_sf"/>
</dbReference>
<keyword evidence="3" id="KW-0812">Transmembrane</keyword>